<dbReference type="SUPFAM" id="SSF52058">
    <property type="entry name" value="L domain-like"/>
    <property type="match status" value="1"/>
</dbReference>
<evidence type="ECO:0000256" key="1">
    <source>
        <dbReference type="ARBA" id="ARBA00022741"/>
    </source>
</evidence>
<evidence type="ECO:0000259" key="3">
    <source>
        <dbReference type="Pfam" id="PF23559"/>
    </source>
</evidence>
<evidence type="ECO:0000313" key="5">
    <source>
        <dbReference type="EMBL" id="KAL0383387.1"/>
    </source>
</evidence>
<dbReference type="AlphaFoldDB" id="A0AAW2RT63"/>
<dbReference type="InterPro" id="IPR056789">
    <property type="entry name" value="LRR_R13L1-DRL21"/>
</dbReference>
<sequence length="397" mass="45310">MVETPKDPAQPVPLVQLGLHHTLDYLERCIQHCSLFLPDYEFGKDKLVQLWIAEACIEVEAPKRMEDVANSYFDILVHEEVIIQSNFDKLYRQAKYKVNASKASTWNLQGGMGNLSKLQTLKAFIVGKNDGCGIGELKNMNDITGSFCISRLENVTNAEEAKQAALADKQRIDKLELRWHDHGNDNSQDTAKILECLQPHFHLKELEIISFSGSKLPSWISNPSFTKIASITLYKCINCDILPSMGELPSLKTLHIVEMKMVRDINTLFCRTHGTRGFNAFPLLEKLTLDNMPNLEEWTGIQDGDFPCLRHLSIRYCPKLSVLPSMSYFCCLQHLEVSHCMQLISLPEGLLPGSLEHLIIRDCPNFSERCNRDRGQDWLKIANIKNIWIDFQEISLY</sequence>
<dbReference type="Gene3D" id="3.80.10.10">
    <property type="entry name" value="Ribonuclease Inhibitor"/>
    <property type="match status" value="2"/>
</dbReference>
<comment type="caution">
    <text evidence="5">The sequence shown here is derived from an EMBL/GenBank/DDBJ whole genome shotgun (WGS) entry which is preliminary data.</text>
</comment>
<reference evidence="5" key="1">
    <citation type="submission" date="2020-06" db="EMBL/GenBank/DDBJ databases">
        <authorList>
            <person name="Li T."/>
            <person name="Hu X."/>
            <person name="Zhang T."/>
            <person name="Song X."/>
            <person name="Zhang H."/>
            <person name="Dai N."/>
            <person name="Sheng W."/>
            <person name="Hou X."/>
            <person name="Wei L."/>
        </authorList>
    </citation>
    <scope>NUCLEOTIDE SEQUENCE</scope>
    <source>
        <strain evidence="5">KEN8</strain>
        <tissue evidence="5">Leaf</tissue>
    </source>
</reference>
<reference evidence="5" key="2">
    <citation type="journal article" date="2024" name="Plant">
        <title>Genomic evolution and insights into agronomic trait innovations of Sesamum species.</title>
        <authorList>
            <person name="Miao H."/>
            <person name="Wang L."/>
            <person name="Qu L."/>
            <person name="Liu H."/>
            <person name="Sun Y."/>
            <person name="Le M."/>
            <person name="Wang Q."/>
            <person name="Wei S."/>
            <person name="Zheng Y."/>
            <person name="Lin W."/>
            <person name="Duan Y."/>
            <person name="Cao H."/>
            <person name="Xiong S."/>
            <person name="Wang X."/>
            <person name="Wei L."/>
            <person name="Li C."/>
            <person name="Ma Q."/>
            <person name="Ju M."/>
            <person name="Zhao R."/>
            <person name="Li G."/>
            <person name="Mu C."/>
            <person name="Tian Q."/>
            <person name="Mei H."/>
            <person name="Zhang T."/>
            <person name="Gao T."/>
            <person name="Zhang H."/>
        </authorList>
    </citation>
    <scope>NUCLEOTIDE SEQUENCE</scope>
    <source>
        <strain evidence="5">KEN8</strain>
    </source>
</reference>
<accession>A0AAW2RT63</accession>
<feature type="domain" description="Disease resistance protein winged helix" evidence="3">
    <location>
        <begin position="35"/>
        <end position="90"/>
    </location>
</feature>
<keyword evidence="2" id="KW-0067">ATP-binding</keyword>
<feature type="domain" description="R13L1/DRL21-like LRR repeat region" evidence="4">
    <location>
        <begin position="134"/>
        <end position="259"/>
    </location>
</feature>
<dbReference type="Pfam" id="PF25019">
    <property type="entry name" value="LRR_R13L1-DRL21"/>
    <property type="match status" value="1"/>
</dbReference>
<dbReference type="PANTHER" id="PTHR47186">
    <property type="entry name" value="LEUCINE-RICH REPEAT-CONTAINING PROTEIN 57"/>
    <property type="match status" value="1"/>
</dbReference>
<keyword evidence="1" id="KW-0547">Nucleotide-binding</keyword>
<protein>
    <submittedName>
        <fullName evidence="5">Disease resistance RPP13-like protein 1</fullName>
    </submittedName>
</protein>
<proteinExistence type="predicted"/>
<evidence type="ECO:0000256" key="2">
    <source>
        <dbReference type="ARBA" id="ARBA00022840"/>
    </source>
</evidence>
<dbReference type="EMBL" id="JACGWM010000003">
    <property type="protein sequence ID" value="KAL0383387.1"/>
    <property type="molecule type" value="Genomic_DNA"/>
</dbReference>
<dbReference type="Pfam" id="PF23559">
    <property type="entry name" value="WHD_DRP"/>
    <property type="match status" value="1"/>
</dbReference>
<organism evidence="5">
    <name type="scientific">Sesamum calycinum</name>
    <dbReference type="NCBI Taxonomy" id="2727403"/>
    <lineage>
        <taxon>Eukaryota</taxon>
        <taxon>Viridiplantae</taxon>
        <taxon>Streptophyta</taxon>
        <taxon>Embryophyta</taxon>
        <taxon>Tracheophyta</taxon>
        <taxon>Spermatophyta</taxon>
        <taxon>Magnoliopsida</taxon>
        <taxon>eudicotyledons</taxon>
        <taxon>Gunneridae</taxon>
        <taxon>Pentapetalae</taxon>
        <taxon>asterids</taxon>
        <taxon>lamiids</taxon>
        <taxon>Lamiales</taxon>
        <taxon>Pedaliaceae</taxon>
        <taxon>Sesamum</taxon>
    </lineage>
</organism>
<dbReference type="InterPro" id="IPR032675">
    <property type="entry name" value="LRR_dom_sf"/>
</dbReference>
<name>A0AAW2RT63_9LAMI</name>
<dbReference type="PANTHER" id="PTHR47186:SF24">
    <property type="entry name" value="DISEASE RESISTANCE RPP13-LIKE PROTEIN 1"/>
    <property type="match status" value="1"/>
</dbReference>
<gene>
    <name evidence="5" type="ORF">Scaly_0626000</name>
</gene>
<dbReference type="InterPro" id="IPR058922">
    <property type="entry name" value="WHD_DRP"/>
</dbReference>
<evidence type="ECO:0000259" key="4">
    <source>
        <dbReference type="Pfam" id="PF25019"/>
    </source>
</evidence>